<evidence type="ECO:0000313" key="6">
    <source>
        <dbReference type="Proteomes" id="UP000241890"/>
    </source>
</evidence>
<dbReference type="GO" id="GO:0005737">
    <property type="term" value="C:cytoplasm"/>
    <property type="evidence" value="ECO:0007669"/>
    <property type="project" value="TreeGrafter"/>
</dbReference>
<dbReference type="PROSITE" id="PS51476">
    <property type="entry name" value="PROTEASOME_BETA_2"/>
    <property type="match status" value="1"/>
</dbReference>
<dbReference type="GO" id="GO:0005634">
    <property type="term" value="C:nucleus"/>
    <property type="evidence" value="ECO:0007669"/>
    <property type="project" value="UniProtKB-SubCell"/>
</dbReference>
<dbReference type="GO" id="GO:0019774">
    <property type="term" value="C:proteasome core complex, beta-subunit complex"/>
    <property type="evidence" value="ECO:0007669"/>
    <property type="project" value="InterPro"/>
</dbReference>
<dbReference type="FunCoup" id="A0A2R5GGN8">
    <property type="interactions" value="365"/>
</dbReference>
<evidence type="ECO:0000256" key="3">
    <source>
        <dbReference type="ARBA" id="ARBA00022942"/>
    </source>
</evidence>
<evidence type="ECO:0000256" key="2">
    <source>
        <dbReference type="ARBA" id="ARBA00022490"/>
    </source>
</evidence>
<reference evidence="5 6" key="1">
    <citation type="submission" date="2017-12" db="EMBL/GenBank/DDBJ databases">
        <title>Sequencing, de novo assembly and annotation of complete genome of a new Thraustochytrid species, strain FCC1311.</title>
        <authorList>
            <person name="Sedici K."/>
            <person name="Godart F."/>
            <person name="Aiese Cigliano R."/>
            <person name="Sanseverino W."/>
            <person name="Barakat M."/>
            <person name="Ortet P."/>
            <person name="Marechal E."/>
            <person name="Cagnac O."/>
            <person name="Amato A."/>
        </authorList>
    </citation>
    <scope>NUCLEOTIDE SEQUENCE [LARGE SCALE GENOMIC DNA]</scope>
</reference>
<keyword evidence="2" id="KW-0963">Cytoplasm</keyword>
<dbReference type="PANTHER" id="PTHR32194:SF10">
    <property type="entry name" value="PROTEASOME SUBUNIT BETA TYPE-3"/>
    <property type="match status" value="1"/>
</dbReference>
<dbReference type="SUPFAM" id="SSF56235">
    <property type="entry name" value="N-terminal nucleophile aminohydrolases (Ntn hydrolases)"/>
    <property type="match status" value="1"/>
</dbReference>
<dbReference type="CDD" id="cd03759">
    <property type="entry name" value="proteasome_beta_type_3"/>
    <property type="match status" value="1"/>
</dbReference>
<comment type="caution">
    <text evidence="5">The sequence shown here is derived from an EMBL/GenBank/DDBJ whole genome shotgun (WGS) entry which is preliminary data.</text>
</comment>
<organism evidence="5 6">
    <name type="scientific">Hondaea fermentalgiana</name>
    <dbReference type="NCBI Taxonomy" id="2315210"/>
    <lineage>
        <taxon>Eukaryota</taxon>
        <taxon>Sar</taxon>
        <taxon>Stramenopiles</taxon>
        <taxon>Bigyra</taxon>
        <taxon>Labyrinthulomycetes</taxon>
        <taxon>Thraustochytrida</taxon>
        <taxon>Thraustochytriidae</taxon>
        <taxon>Hondaea</taxon>
    </lineage>
</organism>
<protein>
    <submittedName>
        <fullName evidence="5">Proteasome subunit beta type-3</fullName>
    </submittedName>
</protein>
<dbReference type="InterPro" id="IPR001353">
    <property type="entry name" value="Proteasome_sua/b"/>
</dbReference>
<keyword evidence="6" id="KW-1185">Reference proteome</keyword>
<evidence type="ECO:0000313" key="5">
    <source>
        <dbReference type="EMBL" id="GBG29765.1"/>
    </source>
</evidence>
<dbReference type="GO" id="GO:0043161">
    <property type="term" value="P:proteasome-mediated ubiquitin-dependent protein catabolic process"/>
    <property type="evidence" value="ECO:0007669"/>
    <property type="project" value="InterPro"/>
</dbReference>
<dbReference type="Pfam" id="PF00227">
    <property type="entry name" value="Proteasome"/>
    <property type="match status" value="1"/>
</dbReference>
<dbReference type="Proteomes" id="UP000241890">
    <property type="component" value="Unassembled WGS sequence"/>
</dbReference>
<keyword evidence="4" id="KW-0539">Nucleus</keyword>
<dbReference type="EMBL" id="BEYU01000065">
    <property type="protein sequence ID" value="GBG29765.1"/>
    <property type="molecule type" value="Genomic_DNA"/>
</dbReference>
<accession>A0A2R5GGN8</accession>
<comment type="subcellular location">
    <subcellularLocation>
        <location evidence="1">Nucleus</location>
    </subcellularLocation>
</comment>
<dbReference type="OrthoDB" id="204949at2759"/>
<gene>
    <name evidence="5" type="ORF">FCC1311_059862</name>
</gene>
<proteinExistence type="predicted"/>
<evidence type="ECO:0000256" key="1">
    <source>
        <dbReference type="ARBA" id="ARBA00004123"/>
    </source>
</evidence>
<dbReference type="Gene3D" id="3.60.20.10">
    <property type="entry name" value="Glutamine Phosphoribosylpyrophosphate, subunit 1, domain 1"/>
    <property type="match status" value="1"/>
</dbReference>
<evidence type="ECO:0000256" key="4">
    <source>
        <dbReference type="ARBA" id="ARBA00023242"/>
    </source>
</evidence>
<dbReference type="InterPro" id="IPR029055">
    <property type="entry name" value="Ntn_hydrolases_N"/>
</dbReference>
<dbReference type="InterPro" id="IPR033811">
    <property type="entry name" value="Proteasome_beta_3"/>
</dbReference>
<keyword evidence="3 5" id="KW-0647">Proteasome</keyword>
<dbReference type="AlphaFoldDB" id="A0A2R5GGN8"/>
<dbReference type="InParanoid" id="A0A2R5GGN8"/>
<dbReference type="PANTHER" id="PTHR32194">
    <property type="entry name" value="METALLOPROTEASE TLDD"/>
    <property type="match status" value="1"/>
</dbReference>
<dbReference type="InterPro" id="IPR023333">
    <property type="entry name" value="Proteasome_suB-type"/>
</dbReference>
<sequence>MTGKNCVAIASDTRMGAQALTVATNQERVFKMNNKTLLGLSGLISDVYTVKQKLDMQVNMYKLRENRDMKPSVFNNMLSSFLYARRFGPYFIEPIVAGLEGPDNKPFISGQDLLGASVFTDDFVVAGTSESELFGTCESFYKPDLEPEELFETIAQCMLAAVDRDCLAGWGGVVHILTPDEHIVKHLKGRHD</sequence>
<name>A0A2R5GGN8_9STRA</name>